<feature type="chain" id="PRO_5044876074" description="Laccase" evidence="5">
    <location>
        <begin position="23"/>
        <end position="649"/>
    </location>
</feature>
<comment type="similarity">
    <text evidence="1">Belongs to the multicopper oxidase family.</text>
</comment>
<comment type="caution">
    <text evidence="9">The sequence shown here is derived from an EMBL/GenBank/DDBJ whole genome shotgun (WGS) entry which is preliminary data.</text>
</comment>
<feature type="signal peptide" evidence="5">
    <location>
        <begin position="1"/>
        <end position="22"/>
    </location>
</feature>
<protein>
    <recommendedName>
        <fullName evidence="11">Laccase</fullName>
    </recommendedName>
</protein>
<dbReference type="Pfam" id="PF07732">
    <property type="entry name" value="Cu-oxidase_3"/>
    <property type="match status" value="1"/>
</dbReference>
<keyword evidence="3" id="KW-0560">Oxidoreductase</keyword>
<dbReference type="InterPro" id="IPR011707">
    <property type="entry name" value="Cu-oxidase-like_N"/>
</dbReference>
<dbReference type="InterPro" id="IPR008972">
    <property type="entry name" value="Cupredoxin"/>
</dbReference>
<accession>A0ABD2XIV4</accession>
<feature type="domain" description="Plastocyanin-like" evidence="7">
    <location>
        <begin position="499"/>
        <end position="628"/>
    </location>
</feature>
<feature type="domain" description="Plastocyanin-like" evidence="6">
    <location>
        <begin position="215"/>
        <end position="372"/>
    </location>
</feature>
<dbReference type="CDD" id="cd13858">
    <property type="entry name" value="CuRO_1_tcLCC2_insect_like"/>
    <property type="match status" value="1"/>
</dbReference>
<evidence type="ECO:0000256" key="4">
    <source>
        <dbReference type="ARBA" id="ARBA00023008"/>
    </source>
</evidence>
<dbReference type="FunFam" id="2.60.40.420:FF:000045">
    <property type="entry name" value="Laccase 2"/>
    <property type="match status" value="1"/>
</dbReference>
<dbReference type="PANTHER" id="PTHR11709:SF394">
    <property type="entry name" value="FI03373P-RELATED"/>
    <property type="match status" value="1"/>
</dbReference>
<dbReference type="EMBL" id="JBJJXI010000023">
    <property type="protein sequence ID" value="KAL3404636.1"/>
    <property type="molecule type" value="Genomic_DNA"/>
</dbReference>
<evidence type="ECO:0000313" key="9">
    <source>
        <dbReference type="EMBL" id="KAL3404636.1"/>
    </source>
</evidence>
<dbReference type="Gene3D" id="2.60.40.420">
    <property type="entry name" value="Cupredoxins - blue copper proteins"/>
    <property type="match status" value="3"/>
</dbReference>
<dbReference type="PROSITE" id="PS00080">
    <property type="entry name" value="MULTICOPPER_OXIDASE2"/>
    <property type="match status" value="1"/>
</dbReference>
<organism evidence="9 10">
    <name type="scientific">Trichogramma kaykai</name>
    <dbReference type="NCBI Taxonomy" id="54128"/>
    <lineage>
        <taxon>Eukaryota</taxon>
        <taxon>Metazoa</taxon>
        <taxon>Ecdysozoa</taxon>
        <taxon>Arthropoda</taxon>
        <taxon>Hexapoda</taxon>
        <taxon>Insecta</taxon>
        <taxon>Pterygota</taxon>
        <taxon>Neoptera</taxon>
        <taxon>Endopterygota</taxon>
        <taxon>Hymenoptera</taxon>
        <taxon>Apocrita</taxon>
        <taxon>Proctotrupomorpha</taxon>
        <taxon>Chalcidoidea</taxon>
        <taxon>Trichogrammatidae</taxon>
        <taxon>Trichogramma</taxon>
    </lineage>
</organism>
<proteinExistence type="inferred from homology"/>
<sequence length="649" mass="73779">MIEKNCLLFIWSFTLAITSTQAVLNFEDENFFSTTADLYDWSKHPCNRQCRDGDAPRICRYVFVVEQYSTMSKACYNCPNNMADCLRSHCLPGDGNQKMVYTVNRMLPGPSVVACHNDMIVVEVRNTMMSESTTIHWHGFKQKNTPYMDGVPFVTQCPIQPGETFQYIFNASQPGTYFWHSHIGTQRSDGLFGPLIILPYPSSNIHRSMYDVDVHPMIINDWMVPDGATALIKTYHQIADVIPTTIIINGLGRVEQRVQGNRRPSVLTAAFAVEKGKRYRFRLIDAGAEDCPIEMSIDRHTMTIINVDSNPIQPVEVDAITIWPGERVDFILNANQDVNNYWIRYRGYGRCQDTANPNNGIFQVATLQYKGAPLREPTGAIGYNLPPRRNNMRVLNPYQKGTESAPIINVNIPDLSSISPDDPTLRPNADVQLFVNFDFYPLDNYDFHRKNLYGFNQVASNMRIGSLQFNNINLKLQSFPLLSQRNEIRADTFCNSTNLPARDCTKTQCACTHVLQVGLNQVVEVVFVDEGRYGVINHPLHLHGHFFRVIATENLNGPVTIERVKQLDRLGRIKRRLDRPPLKDTMKAPGGGYTIVRFYADNPGYWFFHCHFEQHTAVGMALVFKVGEHSDFPPVPRGFPKCGSYKPVM</sequence>
<dbReference type="InterPro" id="IPR045087">
    <property type="entry name" value="Cu-oxidase_fam"/>
</dbReference>
<dbReference type="AlphaFoldDB" id="A0ABD2XIV4"/>
<dbReference type="FunFam" id="2.60.40.420:FF:000031">
    <property type="entry name" value="Laccase-2 isoform A"/>
    <property type="match status" value="1"/>
</dbReference>
<evidence type="ECO:0008006" key="11">
    <source>
        <dbReference type="Google" id="ProtNLM"/>
    </source>
</evidence>
<dbReference type="InterPro" id="IPR002355">
    <property type="entry name" value="Cu_oxidase_Cu_BS"/>
</dbReference>
<dbReference type="PANTHER" id="PTHR11709">
    <property type="entry name" value="MULTI-COPPER OXIDASE"/>
    <property type="match status" value="1"/>
</dbReference>
<evidence type="ECO:0000256" key="5">
    <source>
        <dbReference type="SAM" id="SignalP"/>
    </source>
</evidence>
<evidence type="ECO:0000256" key="1">
    <source>
        <dbReference type="ARBA" id="ARBA00010609"/>
    </source>
</evidence>
<keyword evidence="4" id="KW-0186">Copper</keyword>
<dbReference type="InterPro" id="IPR001117">
    <property type="entry name" value="Cu-oxidase_2nd"/>
</dbReference>
<feature type="domain" description="Plastocyanin-like" evidence="8">
    <location>
        <begin position="89"/>
        <end position="199"/>
    </location>
</feature>
<reference evidence="9 10" key="1">
    <citation type="journal article" date="2024" name="bioRxiv">
        <title>A reference genome for Trichogramma kaykai: A tiny desert-dwelling parasitoid wasp with competing sex-ratio distorters.</title>
        <authorList>
            <person name="Culotta J."/>
            <person name="Lindsey A.R."/>
        </authorList>
    </citation>
    <scope>NUCLEOTIDE SEQUENCE [LARGE SCALE GENOMIC DNA]</scope>
    <source>
        <strain evidence="9 10">KSX58</strain>
    </source>
</reference>
<gene>
    <name evidence="9" type="ORF">TKK_002693</name>
</gene>
<dbReference type="Pfam" id="PF00394">
    <property type="entry name" value="Cu-oxidase"/>
    <property type="match status" value="1"/>
</dbReference>
<dbReference type="PROSITE" id="PS00079">
    <property type="entry name" value="MULTICOPPER_OXIDASE1"/>
    <property type="match status" value="2"/>
</dbReference>
<dbReference type="Proteomes" id="UP001627154">
    <property type="component" value="Unassembled WGS sequence"/>
</dbReference>
<dbReference type="GO" id="GO:0046872">
    <property type="term" value="F:metal ion binding"/>
    <property type="evidence" value="ECO:0007669"/>
    <property type="project" value="UniProtKB-KW"/>
</dbReference>
<dbReference type="GO" id="GO:0016491">
    <property type="term" value="F:oxidoreductase activity"/>
    <property type="evidence" value="ECO:0007669"/>
    <property type="project" value="UniProtKB-KW"/>
</dbReference>
<keyword evidence="2" id="KW-0479">Metal-binding</keyword>
<evidence type="ECO:0000256" key="2">
    <source>
        <dbReference type="ARBA" id="ARBA00022723"/>
    </source>
</evidence>
<dbReference type="CDD" id="cd13905">
    <property type="entry name" value="CuRO_3_tcLLC2_insect_like"/>
    <property type="match status" value="1"/>
</dbReference>
<evidence type="ECO:0000256" key="3">
    <source>
        <dbReference type="ARBA" id="ARBA00023002"/>
    </source>
</evidence>
<evidence type="ECO:0000259" key="7">
    <source>
        <dbReference type="Pfam" id="PF07731"/>
    </source>
</evidence>
<name>A0ABD2XIV4_9HYME</name>
<dbReference type="CDD" id="cd13884">
    <property type="entry name" value="CuRO_2_tcLCC_insect_like"/>
    <property type="match status" value="1"/>
</dbReference>
<dbReference type="SUPFAM" id="SSF49503">
    <property type="entry name" value="Cupredoxins"/>
    <property type="match status" value="3"/>
</dbReference>
<dbReference type="InterPro" id="IPR033138">
    <property type="entry name" value="Cu_oxidase_CS"/>
</dbReference>
<keyword evidence="5" id="KW-0732">Signal</keyword>
<evidence type="ECO:0000259" key="6">
    <source>
        <dbReference type="Pfam" id="PF00394"/>
    </source>
</evidence>
<evidence type="ECO:0000313" key="10">
    <source>
        <dbReference type="Proteomes" id="UP001627154"/>
    </source>
</evidence>
<dbReference type="InterPro" id="IPR011706">
    <property type="entry name" value="Cu-oxidase_C"/>
</dbReference>
<dbReference type="Pfam" id="PF07731">
    <property type="entry name" value="Cu-oxidase_2"/>
    <property type="match status" value="1"/>
</dbReference>
<keyword evidence="10" id="KW-1185">Reference proteome</keyword>
<evidence type="ECO:0000259" key="8">
    <source>
        <dbReference type="Pfam" id="PF07732"/>
    </source>
</evidence>